<keyword evidence="3" id="KW-1185">Reference proteome</keyword>
<dbReference type="Proteomes" id="UP001311232">
    <property type="component" value="Unassembled WGS sequence"/>
</dbReference>
<comment type="caution">
    <text evidence="2">The sequence shown here is derived from an EMBL/GenBank/DDBJ whole genome shotgun (WGS) entry which is preliminary data.</text>
</comment>
<organism evidence="2 3">
    <name type="scientific">Crenichthys baileyi</name>
    <name type="common">White River springfish</name>
    <dbReference type="NCBI Taxonomy" id="28760"/>
    <lineage>
        <taxon>Eukaryota</taxon>
        <taxon>Metazoa</taxon>
        <taxon>Chordata</taxon>
        <taxon>Craniata</taxon>
        <taxon>Vertebrata</taxon>
        <taxon>Euteleostomi</taxon>
        <taxon>Actinopterygii</taxon>
        <taxon>Neopterygii</taxon>
        <taxon>Teleostei</taxon>
        <taxon>Neoteleostei</taxon>
        <taxon>Acanthomorphata</taxon>
        <taxon>Ovalentaria</taxon>
        <taxon>Atherinomorphae</taxon>
        <taxon>Cyprinodontiformes</taxon>
        <taxon>Goodeidae</taxon>
        <taxon>Crenichthys</taxon>
    </lineage>
</organism>
<accession>A0AAV9R4I2</accession>
<gene>
    <name evidence="2" type="ORF">CRENBAI_013332</name>
</gene>
<evidence type="ECO:0000313" key="2">
    <source>
        <dbReference type="EMBL" id="KAK5604673.1"/>
    </source>
</evidence>
<evidence type="ECO:0000256" key="1">
    <source>
        <dbReference type="SAM" id="MobiDB-lite"/>
    </source>
</evidence>
<evidence type="ECO:0000313" key="3">
    <source>
        <dbReference type="Proteomes" id="UP001311232"/>
    </source>
</evidence>
<protein>
    <submittedName>
        <fullName evidence="2">Uncharacterized protein</fullName>
    </submittedName>
</protein>
<feature type="compositionally biased region" description="Polar residues" evidence="1">
    <location>
        <begin position="140"/>
        <end position="153"/>
    </location>
</feature>
<proteinExistence type="predicted"/>
<name>A0AAV9R4I2_9TELE</name>
<sequence>MEWKPRGRRQLVFSLGMIDLLLKEPWNLSGLRFSLVSCSEEFGNSSLNAPALSLHSASNSKPSHLNLTINLPVHPLLTLTLQPQWRFLEEKKHKRRNKAIHLPKTVHSLSASSQRGKKDLLPPPAFPRTQPLEIPLLPACSSTGSSPTLNRVS</sequence>
<dbReference type="AlphaFoldDB" id="A0AAV9R4I2"/>
<feature type="region of interest" description="Disordered" evidence="1">
    <location>
        <begin position="96"/>
        <end position="153"/>
    </location>
</feature>
<dbReference type="EMBL" id="JAHHUM010002331">
    <property type="protein sequence ID" value="KAK5604673.1"/>
    <property type="molecule type" value="Genomic_DNA"/>
</dbReference>
<reference evidence="2 3" key="1">
    <citation type="submission" date="2021-06" db="EMBL/GenBank/DDBJ databases">
        <authorList>
            <person name="Palmer J.M."/>
        </authorList>
    </citation>
    <scope>NUCLEOTIDE SEQUENCE [LARGE SCALE GENOMIC DNA]</scope>
    <source>
        <strain evidence="2 3">MEX-2019</strain>
        <tissue evidence="2">Muscle</tissue>
    </source>
</reference>